<dbReference type="PANTHER" id="PTHR42903:SF1">
    <property type="entry name" value="INNER MEMBRANE PROTEIN YCCF"/>
    <property type="match status" value="1"/>
</dbReference>
<keyword evidence="1" id="KW-0472">Membrane</keyword>
<evidence type="ECO:0000313" key="4">
    <source>
        <dbReference type="EMBL" id="KQB00856.1"/>
    </source>
</evidence>
<reference evidence="8" key="3">
    <citation type="submission" date="2017-07" db="EMBL/GenBank/DDBJ databases">
        <authorList>
            <person name="Boucher Y."/>
            <person name="Orata F.D."/>
        </authorList>
    </citation>
    <scope>NUCLEOTIDE SEQUENCE [LARGE SCALE GENOMIC DNA]</scope>
    <source>
        <strain evidence="8">OYP9E10</strain>
    </source>
</reference>
<evidence type="ECO:0000313" key="5">
    <source>
        <dbReference type="EMBL" id="PAR22462.1"/>
    </source>
</evidence>
<evidence type="ECO:0000313" key="8">
    <source>
        <dbReference type="Proteomes" id="UP000216173"/>
    </source>
</evidence>
<dbReference type="NCBIfam" id="NF008741">
    <property type="entry name" value="PRK11770.1-3"/>
    <property type="match status" value="1"/>
</dbReference>
<dbReference type="NCBIfam" id="NF008742">
    <property type="entry name" value="PRK11770.1-4"/>
    <property type="match status" value="1"/>
</dbReference>
<dbReference type="OrthoDB" id="3238663at2"/>
<keyword evidence="1" id="KW-0997">Cell inner membrane</keyword>
<reference evidence="5" key="4">
    <citation type="submission" date="2017-07" db="EMBL/GenBank/DDBJ databases">
        <authorList>
            <person name="Sun Z.S."/>
            <person name="Albrecht U."/>
            <person name="Echele G."/>
            <person name="Lee C.C."/>
        </authorList>
    </citation>
    <scope>NUCLEOTIDE SEQUENCE [LARGE SCALE GENOMIC DNA]</scope>
    <source>
        <strain evidence="5">OYP9E10</strain>
    </source>
</reference>
<dbReference type="AlphaFoldDB" id="A0A067BI73"/>
<reference evidence="3 6" key="1">
    <citation type="submission" date="2014-04" db="EMBL/GenBank/DDBJ databases">
        <title>Vibrio metecus sp. nov., a close relative of Vibrio cholerae isolated from coastal brackish ponds and clinical specimens.</title>
        <authorList>
            <person name="Kirchberger P.C."/>
            <person name="Turnsek M."/>
            <person name="Hunt D.E."/>
            <person name="Haley B.J."/>
            <person name="Colwell R."/>
            <person name="Polz M.F."/>
            <person name="Tarr C.L."/>
            <person name="Boucher Y."/>
        </authorList>
    </citation>
    <scope>NUCLEOTIDE SEQUENCE [LARGE SCALE GENOMIC DNA]</scope>
    <source>
        <strain evidence="3">OP3H</strain>
        <strain evidence="6">PPCK-2014</strain>
    </source>
</reference>
<dbReference type="GeneID" id="94015859"/>
<dbReference type="EMBL" id="LBGP01000013">
    <property type="protein sequence ID" value="KQB00856.1"/>
    <property type="molecule type" value="Genomic_DNA"/>
</dbReference>
<keyword evidence="1" id="KW-0812">Transmembrane</keyword>
<comment type="caution">
    <text evidence="4">The sequence shown here is derived from an EMBL/GenBank/DDBJ whole genome shotgun (WGS) entry which is preliminary data.</text>
</comment>
<name>A0A067BI73_VIBMT</name>
<dbReference type="Proteomes" id="UP000050491">
    <property type="component" value="Unassembled WGS sequence"/>
</dbReference>
<dbReference type="InterPro" id="IPR005185">
    <property type="entry name" value="YccF"/>
</dbReference>
<dbReference type="PANTHER" id="PTHR42903">
    <property type="entry name" value="INNER MEMBRANE PROTEIN YCCF"/>
    <property type="match status" value="1"/>
</dbReference>
<dbReference type="PATRIC" id="fig|1481663.11.peg.3409"/>
<dbReference type="InterPro" id="IPR052937">
    <property type="entry name" value="Inner_membrane_protein"/>
</dbReference>
<dbReference type="PIRSF" id="PIRSF028777">
    <property type="entry name" value="UCP028777"/>
    <property type="match status" value="1"/>
</dbReference>
<dbReference type="Pfam" id="PF03733">
    <property type="entry name" value="YccF"/>
    <property type="match status" value="2"/>
</dbReference>
<accession>A0A067BI73</accession>
<evidence type="ECO:0000256" key="1">
    <source>
        <dbReference type="PIRNR" id="PIRNR028777"/>
    </source>
</evidence>
<proteinExistence type="predicted"/>
<keyword evidence="1" id="KW-1133">Transmembrane helix</keyword>
<evidence type="ECO:0000313" key="6">
    <source>
        <dbReference type="Proteomes" id="UP000027331"/>
    </source>
</evidence>
<protein>
    <recommendedName>
        <fullName evidence="1">Inner membrane protein YccF</fullName>
    </recommendedName>
</protein>
<dbReference type="NCBIfam" id="NF008740">
    <property type="entry name" value="PRK11770.1-2"/>
    <property type="match status" value="1"/>
</dbReference>
<comment type="subcellular location">
    <subcellularLocation>
        <location evidence="1">Cell inner membrane</location>
        <topology evidence="1">Multi-pass membrane protein</topology>
    </subcellularLocation>
</comment>
<dbReference type="GO" id="GO:0005886">
    <property type="term" value="C:plasma membrane"/>
    <property type="evidence" value="ECO:0007669"/>
    <property type="project" value="UniProtKB-SubCell"/>
</dbReference>
<organism evidence="4 7">
    <name type="scientific">Vibrio metoecus</name>
    <dbReference type="NCBI Taxonomy" id="1481663"/>
    <lineage>
        <taxon>Bacteria</taxon>
        <taxon>Pseudomonadati</taxon>
        <taxon>Pseudomonadota</taxon>
        <taxon>Gammaproteobacteria</taxon>
        <taxon>Vibrionales</taxon>
        <taxon>Vibrionaceae</taxon>
        <taxon>Vibrio</taxon>
    </lineage>
</organism>
<dbReference type="EMBL" id="NMSH01000003">
    <property type="protein sequence ID" value="PAR22462.1"/>
    <property type="molecule type" value="Genomic_DNA"/>
</dbReference>
<gene>
    <name evidence="5" type="ORF">CGU03_03695</name>
    <name evidence="3" type="ORF">DP83_01990</name>
    <name evidence="4" type="ORF">XV92_09790</name>
</gene>
<dbReference type="InterPro" id="IPR031308">
    <property type="entry name" value="UCP028777"/>
</dbReference>
<feature type="domain" description="Inner membrane component" evidence="2">
    <location>
        <begin position="5"/>
        <end position="54"/>
    </location>
</feature>
<dbReference type="RefSeq" id="WP_000946561.1">
    <property type="nucleotide sequence ID" value="NZ_ACZT01000026.1"/>
</dbReference>
<feature type="transmembrane region" description="Helical" evidence="1">
    <location>
        <begin position="80"/>
        <end position="112"/>
    </location>
</feature>
<keyword evidence="1" id="KW-1003">Cell membrane</keyword>
<dbReference type="Proteomes" id="UP000216173">
    <property type="component" value="Unassembled WGS sequence"/>
</dbReference>
<keyword evidence="6" id="KW-1185">Reference proteome</keyword>
<reference evidence="4 7" key="2">
    <citation type="journal article" date="2015" name="Genome Biol. Evol.">
        <title>The Dynamics of Genetic Interactions between Vibrio metoecus and Vibrio cholerae, Two Close Relatives Co-Occurring in the Environment.</title>
        <authorList>
            <person name="Orata F.D."/>
            <person name="Kirchberger P.C."/>
            <person name="Meheust R."/>
            <person name="Barlow E.J."/>
            <person name="Tarr C.L."/>
            <person name="Boucher Y."/>
        </authorList>
    </citation>
    <scope>NUCLEOTIDE SEQUENCE [LARGE SCALE GENOMIC DNA]</scope>
    <source>
        <strain evidence="4 7">YB5B04</strain>
    </source>
</reference>
<evidence type="ECO:0000313" key="3">
    <source>
        <dbReference type="EMBL" id="KDO14477.1"/>
    </source>
</evidence>
<evidence type="ECO:0000313" key="7">
    <source>
        <dbReference type="Proteomes" id="UP000050491"/>
    </source>
</evidence>
<dbReference type="EMBL" id="JJMN01000046">
    <property type="protein sequence ID" value="KDO14477.1"/>
    <property type="molecule type" value="Genomic_DNA"/>
</dbReference>
<sequence>MLRTLGNIIWFLCGGIVMGLAWWLVGVLAFISIIGIPWGRACFVIGNFSFWPFGYEAISRDELTDQTDIGTSGFGVLGNIIWFILAGFWLAVGHILSAVACFITIIGIPFALQHLKLAVISLAPIGKTVVPIEEAARARYRAR</sequence>
<dbReference type="Proteomes" id="UP000027331">
    <property type="component" value="Unassembled WGS sequence"/>
</dbReference>
<feature type="domain" description="Inner membrane component" evidence="2">
    <location>
        <begin position="77"/>
        <end position="127"/>
    </location>
</feature>
<feature type="transmembrane region" description="Helical" evidence="1">
    <location>
        <begin position="7"/>
        <end position="34"/>
    </location>
</feature>
<evidence type="ECO:0000259" key="2">
    <source>
        <dbReference type="Pfam" id="PF03733"/>
    </source>
</evidence>